<feature type="domain" description="CHAD" evidence="1">
    <location>
        <begin position="9"/>
        <end position="254"/>
    </location>
</feature>
<proteinExistence type="predicted"/>
<evidence type="ECO:0000313" key="2">
    <source>
        <dbReference type="EMBL" id="WEK21047.1"/>
    </source>
</evidence>
<dbReference type="PANTHER" id="PTHR39339">
    <property type="entry name" value="SLR1444 PROTEIN"/>
    <property type="match status" value="1"/>
</dbReference>
<evidence type="ECO:0000259" key="1">
    <source>
        <dbReference type="SMART" id="SM00880"/>
    </source>
</evidence>
<dbReference type="SMART" id="SM00880">
    <property type="entry name" value="CHAD"/>
    <property type="match status" value="1"/>
</dbReference>
<dbReference type="PANTHER" id="PTHR39339:SF1">
    <property type="entry name" value="CHAD DOMAIN-CONTAINING PROTEIN"/>
    <property type="match status" value="1"/>
</dbReference>
<dbReference type="Proteomes" id="UP001214530">
    <property type="component" value="Chromosome"/>
</dbReference>
<dbReference type="EMBL" id="CP119313">
    <property type="protein sequence ID" value="WEK21047.1"/>
    <property type="molecule type" value="Genomic_DNA"/>
</dbReference>
<dbReference type="Pfam" id="PF05235">
    <property type="entry name" value="CHAD"/>
    <property type="match status" value="1"/>
</dbReference>
<sequence>MKRKRVKWYLEKRMAYIEKYAKLILAGGDKEAIHQLRIGFKKLRAFLRLAGLKSSAEKRPMIPSELKQIYRYTGKVRDLQLYYHNIFPFYHKADSYPHQVLHQIAVAKGTLLTVLKDFRFYKATKRMKKKAPDGVSKRILDKFIQKKTVAIGKLTGGNIQNGRLHVLKKYLKDVSYTLKVFHTRARKYFPIAGKVNRHELDELSNILNEYLDCVVGLTLLNEALSGDLSADDADILKKIKKEWIIKKARTRRLAMVMLPGILQN</sequence>
<dbReference type="AlphaFoldDB" id="A0AAJ6B7F4"/>
<evidence type="ECO:0000313" key="3">
    <source>
        <dbReference type="Proteomes" id="UP001214530"/>
    </source>
</evidence>
<organism evidence="2 3">
    <name type="scientific">Candidatus Pedobacter colombiensis</name>
    <dbReference type="NCBI Taxonomy" id="3121371"/>
    <lineage>
        <taxon>Bacteria</taxon>
        <taxon>Pseudomonadati</taxon>
        <taxon>Bacteroidota</taxon>
        <taxon>Sphingobacteriia</taxon>
        <taxon>Sphingobacteriales</taxon>
        <taxon>Sphingobacteriaceae</taxon>
        <taxon>Pedobacter</taxon>
    </lineage>
</organism>
<gene>
    <name evidence="2" type="ORF">P0Y49_07830</name>
</gene>
<dbReference type="InterPro" id="IPR038186">
    <property type="entry name" value="CHAD_dom_sf"/>
</dbReference>
<reference evidence="2" key="1">
    <citation type="submission" date="2023-03" db="EMBL/GenBank/DDBJ databases">
        <title>Andean soil-derived lignocellulolytic bacterial consortium as a source of novel taxa and putative plastic-active enzymes.</title>
        <authorList>
            <person name="Diaz-Garcia L."/>
            <person name="Chuvochina M."/>
            <person name="Feuerriegel G."/>
            <person name="Bunk B."/>
            <person name="Sproer C."/>
            <person name="Streit W.R."/>
            <person name="Rodriguez L.M."/>
            <person name="Overmann J."/>
            <person name="Jimenez D.J."/>
        </authorList>
    </citation>
    <scope>NUCLEOTIDE SEQUENCE</scope>
    <source>
        <strain evidence="2">MAG 3858</strain>
    </source>
</reference>
<accession>A0AAJ6B7F4</accession>
<dbReference type="InterPro" id="IPR007899">
    <property type="entry name" value="CHAD_dom"/>
</dbReference>
<protein>
    <submittedName>
        <fullName evidence="2">CHAD domain-containing protein</fullName>
    </submittedName>
</protein>
<name>A0AAJ6B7F4_9SPHI</name>
<dbReference type="Gene3D" id="1.40.20.10">
    <property type="entry name" value="CHAD domain"/>
    <property type="match status" value="1"/>
</dbReference>